<dbReference type="PANTHER" id="PTHR42928">
    <property type="entry name" value="TRICARBOXYLATE-BINDING PROTEIN"/>
    <property type="match status" value="1"/>
</dbReference>
<evidence type="ECO:0000256" key="1">
    <source>
        <dbReference type="ARBA" id="ARBA00006987"/>
    </source>
</evidence>
<dbReference type="Gene3D" id="3.40.190.10">
    <property type="entry name" value="Periplasmic binding protein-like II"/>
    <property type="match status" value="1"/>
</dbReference>
<accession>A0ABP3LTE5</accession>
<evidence type="ECO:0000313" key="3">
    <source>
        <dbReference type="EMBL" id="GAA0506241.1"/>
    </source>
</evidence>
<gene>
    <name evidence="3" type="ORF">GCM10009097_24100</name>
</gene>
<feature type="signal peptide" evidence="2">
    <location>
        <begin position="1"/>
        <end position="21"/>
    </location>
</feature>
<dbReference type="InterPro" id="IPR005064">
    <property type="entry name" value="BUG"/>
</dbReference>
<feature type="chain" id="PRO_5045909801" evidence="2">
    <location>
        <begin position="22"/>
        <end position="320"/>
    </location>
</feature>
<keyword evidence="2" id="KW-0732">Signal</keyword>
<dbReference type="RefSeq" id="WP_343927607.1">
    <property type="nucleotide sequence ID" value="NZ_BAAAEN010000008.1"/>
</dbReference>
<proteinExistence type="inferred from homology"/>
<name>A0ABP3LTE5_9BURK</name>
<dbReference type="Pfam" id="PF03401">
    <property type="entry name" value="TctC"/>
    <property type="match status" value="1"/>
</dbReference>
<dbReference type="SUPFAM" id="SSF53850">
    <property type="entry name" value="Periplasmic binding protein-like II"/>
    <property type="match status" value="1"/>
</dbReference>
<evidence type="ECO:0000256" key="2">
    <source>
        <dbReference type="SAM" id="SignalP"/>
    </source>
</evidence>
<comment type="caution">
    <text evidence="3">The sequence shown here is derived from an EMBL/GenBank/DDBJ whole genome shotgun (WGS) entry which is preliminary data.</text>
</comment>
<dbReference type="EMBL" id="BAAAEN010000008">
    <property type="protein sequence ID" value="GAA0506241.1"/>
    <property type="molecule type" value="Genomic_DNA"/>
</dbReference>
<organism evidence="3 4">
    <name type="scientific">Pigmentiphaga daeguensis</name>
    <dbReference type="NCBI Taxonomy" id="414049"/>
    <lineage>
        <taxon>Bacteria</taxon>
        <taxon>Pseudomonadati</taxon>
        <taxon>Pseudomonadota</taxon>
        <taxon>Betaproteobacteria</taxon>
        <taxon>Burkholderiales</taxon>
        <taxon>Alcaligenaceae</taxon>
        <taxon>Pigmentiphaga</taxon>
    </lineage>
</organism>
<dbReference type="PANTHER" id="PTHR42928:SF5">
    <property type="entry name" value="BLR1237 PROTEIN"/>
    <property type="match status" value="1"/>
</dbReference>
<dbReference type="Gene3D" id="3.40.190.150">
    <property type="entry name" value="Bordetella uptake gene, domain 1"/>
    <property type="match status" value="1"/>
</dbReference>
<dbReference type="InterPro" id="IPR042100">
    <property type="entry name" value="Bug_dom1"/>
</dbReference>
<reference evidence="4" key="1">
    <citation type="journal article" date="2019" name="Int. J. Syst. Evol. Microbiol.">
        <title>The Global Catalogue of Microorganisms (GCM) 10K type strain sequencing project: providing services to taxonomists for standard genome sequencing and annotation.</title>
        <authorList>
            <consortium name="The Broad Institute Genomics Platform"/>
            <consortium name="The Broad Institute Genome Sequencing Center for Infectious Disease"/>
            <person name="Wu L."/>
            <person name="Ma J."/>
        </authorList>
    </citation>
    <scope>NUCLEOTIDE SEQUENCE [LARGE SCALE GENOMIC DNA]</scope>
    <source>
        <strain evidence="4">JCM 14330</strain>
    </source>
</reference>
<dbReference type="Proteomes" id="UP001501706">
    <property type="component" value="Unassembled WGS sequence"/>
</dbReference>
<evidence type="ECO:0000313" key="4">
    <source>
        <dbReference type="Proteomes" id="UP001501706"/>
    </source>
</evidence>
<keyword evidence="4" id="KW-1185">Reference proteome</keyword>
<sequence>MRYITAVFALLSCLVTAGAMARDYPAHPIRWLVPYPPGGGADNVARVVTQRLSRTLGQPIVVDNRPGGNTIIGTQALLSAARDGYTVMNTAEQIAVNAALYPGLKYSAQRDLDFVALLVRTPLLLLARRDLPVSDVAGLFAYMKERGDRLTYGSWGQGGMNHLTMEALAARVGVHPTHVPFPGAAPAMRDLLGGQIDLYFSDPATALPHLRTGKLKVLLVSTRERLPYLPDVPTVHESGYPGFDMYSWQGVLAPKGIPPRVLKTLAAAIRETLQQPEVDKELRERGFIPDPGTPEQFRAFFLRSQAELGDIVRRRNIRIQ</sequence>
<protein>
    <submittedName>
        <fullName evidence="3">Tripartite tricarboxylate transporter substrate binding protein</fullName>
    </submittedName>
</protein>
<dbReference type="PIRSF" id="PIRSF017082">
    <property type="entry name" value="YflP"/>
    <property type="match status" value="1"/>
</dbReference>
<comment type="similarity">
    <text evidence="1">Belongs to the UPF0065 (bug) family.</text>
</comment>
<dbReference type="CDD" id="cd07012">
    <property type="entry name" value="PBP2_Bug_TTT"/>
    <property type="match status" value="1"/>
</dbReference>